<proteinExistence type="predicted"/>
<reference evidence="1 2" key="1">
    <citation type="submission" date="2018-08" db="EMBL/GenBank/DDBJ databases">
        <authorList>
            <person name="Laetsch R D."/>
            <person name="Stevens L."/>
            <person name="Kumar S."/>
            <person name="Blaxter L. M."/>
        </authorList>
    </citation>
    <scope>NUCLEOTIDE SEQUENCE [LARGE SCALE GENOMIC DNA]</scope>
</reference>
<dbReference type="EMBL" id="UYRW01007907">
    <property type="protein sequence ID" value="VDM95968.1"/>
    <property type="molecule type" value="Genomic_DNA"/>
</dbReference>
<dbReference type="Proteomes" id="UP000271087">
    <property type="component" value="Unassembled WGS sequence"/>
</dbReference>
<dbReference type="PANTHER" id="PTHR21679">
    <property type="entry name" value="DOMAIN OF UNKNOWN FUNCTION DB DOMAIN-CONTAINING PROTEIN-RELATED"/>
    <property type="match status" value="1"/>
</dbReference>
<dbReference type="PANTHER" id="PTHR21679:SF6">
    <property type="entry name" value="DOMAIN OF UNKNOWN FUNCTION DB DOMAIN-CONTAINING PROTEIN"/>
    <property type="match status" value="1"/>
</dbReference>
<name>A0A3P7M890_ONCOC</name>
<evidence type="ECO:0000313" key="2">
    <source>
        <dbReference type="Proteomes" id="UP000271087"/>
    </source>
</evidence>
<gene>
    <name evidence="1" type="ORF">NOO_LOCUS11410</name>
</gene>
<feature type="non-terminal residue" evidence="1">
    <location>
        <position position="1"/>
    </location>
</feature>
<dbReference type="OrthoDB" id="5912719at2759"/>
<organism evidence="1 2">
    <name type="scientific">Onchocerca ochengi</name>
    <name type="common">Filarial nematode worm</name>
    <dbReference type="NCBI Taxonomy" id="42157"/>
    <lineage>
        <taxon>Eukaryota</taxon>
        <taxon>Metazoa</taxon>
        <taxon>Ecdysozoa</taxon>
        <taxon>Nematoda</taxon>
        <taxon>Chromadorea</taxon>
        <taxon>Rhabditida</taxon>
        <taxon>Spirurina</taxon>
        <taxon>Spiruromorpha</taxon>
        <taxon>Filarioidea</taxon>
        <taxon>Onchocercidae</taxon>
        <taxon>Onchocerca</taxon>
    </lineage>
</organism>
<dbReference type="AlphaFoldDB" id="A0A3P7M890"/>
<sequence>QPQIFLQPHPPQTHPTSYAIQQQAVPVYPANKQQSAAHLPTQQLQSQQQVPYLQVQQQQPQPQYHFYTTNQQPPLANKPLPQLPPKVKQPLLMPSHEYSIDAPTSYIKGTNYKTNREQPPVITQCPRQPNWEPCITKELANNRFKECCQELGQGCAAVCNYDATLTTVCHFLFFFISCLT</sequence>
<evidence type="ECO:0000313" key="1">
    <source>
        <dbReference type="EMBL" id="VDM95968.1"/>
    </source>
</evidence>
<protein>
    <submittedName>
        <fullName evidence="1">Uncharacterized protein</fullName>
    </submittedName>
</protein>
<accession>A0A3P7M890</accession>
<keyword evidence="2" id="KW-1185">Reference proteome</keyword>